<protein>
    <recommendedName>
        <fullName evidence="4">Lipoprotein</fullName>
    </recommendedName>
</protein>
<keyword evidence="3" id="KW-1185">Reference proteome</keyword>
<sequence length="198" mass="20619">MRSVLPGLALALTLPLAGCFDADVTADFTDREAVTLDAVLTIEAEGYQMIAGMGQDPCEEGVSKVNDDGSYTCTMTDQRTLEQLLAAMNDPEDELGIGDGITVTELNDGNLSVSFDLTAMTSDLPPPEERAQVAAMFGAAFDGHAITMSVVAEEIIATNGEISADGTTAKLVIPLTEMFSAGVPNVPNAFDVELVPGG</sequence>
<evidence type="ECO:0000313" key="2">
    <source>
        <dbReference type="EMBL" id="MBV7379869.1"/>
    </source>
</evidence>
<gene>
    <name evidence="2" type="ORF">KJP28_13125</name>
</gene>
<dbReference type="Proteomes" id="UP000756530">
    <property type="component" value="Unassembled WGS sequence"/>
</dbReference>
<name>A0ABS6T3P0_9RHOB</name>
<evidence type="ECO:0000256" key="1">
    <source>
        <dbReference type="SAM" id="SignalP"/>
    </source>
</evidence>
<reference evidence="2 3" key="1">
    <citation type="submission" date="2021-05" db="EMBL/GenBank/DDBJ databases">
        <title>Culturable bacteria isolated from Daya Bay.</title>
        <authorList>
            <person name="Zheng W."/>
            <person name="Yu S."/>
            <person name="Huang Y."/>
        </authorList>
    </citation>
    <scope>NUCLEOTIDE SEQUENCE [LARGE SCALE GENOMIC DNA]</scope>
    <source>
        <strain evidence="2 3">DP4N28-5</strain>
    </source>
</reference>
<feature type="chain" id="PRO_5045482426" description="Lipoprotein" evidence="1">
    <location>
        <begin position="23"/>
        <end position="198"/>
    </location>
</feature>
<evidence type="ECO:0008006" key="4">
    <source>
        <dbReference type="Google" id="ProtNLM"/>
    </source>
</evidence>
<accession>A0ABS6T3P0</accession>
<comment type="caution">
    <text evidence="2">The sequence shown here is derived from an EMBL/GenBank/DDBJ whole genome shotgun (WGS) entry which is preliminary data.</text>
</comment>
<dbReference type="EMBL" id="JAHUZE010000003">
    <property type="protein sequence ID" value="MBV7379869.1"/>
    <property type="molecule type" value="Genomic_DNA"/>
</dbReference>
<proteinExistence type="predicted"/>
<evidence type="ECO:0000313" key="3">
    <source>
        <dbReference type="Proteomes" id="UP000756530"/>
    </source>
</evidence>
<organism evidence="2 3">
    <name type="scientific">Maritimibacter dapengensis</name>
    <dbReference type="NCBI Taxonomy" id="2836868"/>
    <lineage>
        <taxon>Bacteria</taxon>
        <taxon>Pseudomonadati</taxon>
        <taxon>Pseudomonadota</taxon>
        <taxon>Alphaproteobacteria</taxon>
        <taxon>Rhodobacterales</taxon>
        <taxon>Roseobacteraceae</taxon>
        <taxon>Maritimibacter</taxon>
    </lineage>
</organism>
<dbReference type="RefSeq" id="WP_218393059.1">
    <property type="nucleotide sequence ID" value="NZ_JAHUZE010000003.1"/>
</dbReference>
<feature type="signal peptide" evidence="1">
    <location>
        <begin position="1"/>
        <end position="22"/>
    </location>
</feature>
<keyword evidence="1" id="KW-0732">Signal</keyword>